<dbReference type="InterPro" id="IPR047676">
    <property type="entry name" value="FxLYD_dom"/>
</dbReference>
<dbReference type="AlphaFoldDB" id="A0A415G327"/>
<name>A0A415G327_9FIRM</name>
<protein>
    <recommendedName>
        <fullName evidence="4">Lipoprotein</fullName>
    </recommendedName>
</protein>
<reference evidence="2 3" key="1">
    <citation type="submission" date="2018-08" db="EMBL/GenBank/DDBJ databases">
        <title>A genome reference for cultivated species of the human gut microbiota.</title>
        <authorList>
            <person name="Zou Y."/>
            <person name="Xue W."/>
            <person name="Luo G."/>
        </authorList>
    </citation>
    <scope>NUCLEOTIDE SEQUENCE [LARGE SCALE GENOMIC DNA]</scope>
    <source>
        <strain evidence="2 3">AF45-14BH</strain>
    </source>
</reference>
<dbReference type="RefSeq" id="WP_118315315.1">
    <property type="nucleotide sequence ID" value="NZ_CAUEJX010000001.1"/>
</dbReference>
<accession>A0A415G327</accession>
<feature type="signal peptide" evidence="1">
    <location>
        <begin position="1"/>
        <end position="27"/>
    </location>
</feature>
<feature type="chain" id="PRO_5019580457" description="Lipoprotein" evidence="1">
    <location>
        <begin position="28"/>
        <end position="270"/>
    </location>
</feature>
<sequence>MKKSLLICTVILSVMAMVICGCGSTKQAEKSTEETYADKDFMKDLAAGLEARWSVEEPEQYTEGDDASKEYYTEMVNAEYEKVTPYLDKKFKDSTLQQKAINYINMIKQQKEALKYLQVNYDKYEKLWYEAYDERTKLIVDFVDNYGLTVSDKYKSTLDDFKTNAQEVEDKEIKDSEVNAILSNMNFKKDKNSSYDWKNYNAIVKNTSSIDFDSFVADVNLLDKDGVIVESTTVYVNSWKQGAKTKFTFSTDKNFDKISVEKAEWSEMQE</sequence>
<evidence type="ECO:0000313" key="2">
    <source>
        <dbReference type="EMBL" id="RHK32791.1"/>
    </source>
</evidence>
<keyword evidence="1" id="KW-0732">Signal</keyword>
<organism evidence="2 3">
    <name type="scientific">Anaerobutyricum hallii</name>
    <dbReference type="NCBI Taxonomy" id="39488"/>
    <lineage>
        <taxon>Bacteria</taxon>
        <taxon>Bacillati</taxon>
        <taxon>Bacillota</taxon>
        <taxon>Clostridia</taxon>
        <taxon>Lachnospirales</taxon>
        <taxon>Lachnospiraceae</taxon>
        <taxon>Anaerobutyricum</taxon>
    </lineage>
</organism>
<comment type="caution">
    <text evidence="2">The sequence shown here is derived from an EMBL/GenBank/DDBJ whole genome shotgun (WGS) entry which is preliminary data.</text>
</comment>
<gene>
    <name evidence="2" type="ORF">DW068_16285</name>
</gene>
<dbReference type="NCBIfam" id="NF038353">
    <property type="entry name" value="FxLYD_dom"/>
    <property type="match status" value="1"/>
</dbReference>
<dbReference type="EMBL" id="QRNJ01000103">
    <property type="protein sequence ID" value="RHK32791.1"/>
    <property type="molecule type" value="Genomic_DNA"/>
</dbReference>
<evidence type="ECO:0008006" key="4">
    <source>
        <dbReference type="Google" id="ProtNLM"/>
    </source>
</evidence>
<evidence type="ECO:0000256" key="1">
    <source>
        <dbReference type="SAM" id="SignalP"/>
    </source>
</evidence>
<proteinExistence type="predicted"/>
<evidence type="ECO:0000313" key="3">
    <source>
        <dbReference type="Proteomes" id="UP000283497"/>
    </source>
</evidence>
<dbReference type="PROSITE" id="PS51257">
    <property type="entry name" value="PROKAR_LIPOPROTEIN"/>
    <property type="match status" value="1"/>
</dbReference>
<dbReference type="Proteomes" id="UP000283497">
    <property type="component" value="Unassembled WGS sequence"/>
</dbReference>